<evidence type="ECO:0000313" key="8">
    <source>
        <dbReference type="Proteomes" id="UP000054342"/>
    </source>
</evidence>
<evidence type="ECO:0000256" key="6">
    <source>
        <dbReference type="SAM" id="Phobius"/>
    </source>
</evidence>
<dbReference type="GeneID" id="25325412"/>
<feature type="transmembrane region" description="Helical" evidence="6">
    <location>
        <begin position="179"/>
        <end position="201"/>
    </location>
</feature>
<dbReference type="HOGENOM" id="CLU_940207_0_0_1"/>
<gene>
    <name evidence="7" type="ORF">PV05_03504</name>
</gene>
<keyword evidence="3 6" id="KW-1133">Transmembrane helix</keyword>
<protein>
    <recommendedName>
        <fullName evidence="9">Mid2 domain-containing protein</fullName>
    </recommendedName>
</protein>
<dbReference type="GO" id="GO:0016020">
    <property type="term" value="C:membrane"/>
    <property type="evidence" value="ECO:0007669"/>
    <property type="project" value="UniProtKB-SubCell"/>
</dbReference>
<dbReference type="PANTHER" id="PTHR15549:SF33">
    <property type="entry name" value="MEMBRANE PROTEIN WSC4, PUTATIVE (AFU_ORTHOLOGUE AFUA_5G09020)-RELATED"/>
    <property type="match status" value="1"/>
</dbReference>
<evidence type="ECO:0000256" key="5">
    <source>
        <dbReference type="SAM" id="MobiDB-lite"/>
    </source>
</evidence>
<keyword evidence="4 6" id="KW-0472">Membrane</keyword>
<reference evidence="7 8" key="1">
    <citation type="submission" date="2015-01" db="EMBL/GenBank/DDBJ databases">
        <title>The Genome Sequence of Exophiala xenobiotica CBS118157.</title>
        <authorList>
            <consortium name="The Broad Institute Genomics Platform"/>
            <person name="Cuomo C."/>
            <person name="de Hoog S."/>
            <person name="Gorbushina A."/>
            <person name="Stielow B."/>
            <person name="Teixiera M."/>
            <person name="Abouelleil A."/>
            <person name="Chapman S.B."/>
            <person name="Priest M."/>
            <person name="Young S.K."/>
            <person name="Wortman J."/>
            <person name="Nusbaum C."/>
            <person name="Birren B."/>
        </authorList>
    </citation>
    <scope>NUCLEOTIDE SEQUENCE [LARGE SCALE GENOMIC DNA]</scope>
    <source>
        <strain evidence="7 8">CBS 118157</strain>
    </source>
</reference>
<dbReference type="Proteomes" id="UP000054342">
    <property type="component" value="Unassembled WGS sequence"/>
</dbReference>
<dbReference type="STRING" id="348802.A0A0D2EW82"/>
<keyword evidence="8" id="KW-1185">Reference proteome</keyword>
<evidence type="ECO:0000256" key="4">
    <source>
        <dbReference type="ARBA" id="ARBA00023136"/>
    </source>
</evidence>
<evidence type="ECO:0008006" key="9">
    <source>
        <dbReference type="Google" id="ProtNLM"/>
    </source>
</evidence>
<evidence type="ECO:0000256" key="2">
    <source>
        <dbReference type="ARBA" id="ARBA00022692"/>
    </source>
</evidence>
<evidence type="ECO:0000256" key="1">
    <source>
        <dbReference type="ARBA" id="ARBA00004167"/>
    </source>
</evidence>
<feature type="compositionally biased region" description="Low complexity" evidence="5">
    <location>
        <begin position="245"/>
        <end position="262"/>
    </location>
</feature>
<feature type="region of interest" description="Disordered" evidence="5">
    <location>
        <begin position="145"/>
        <end position="175"/>
    </location>
</feature>
<dbReference type="AlphaFoldDB" id="A0A0D2EW82"/>
<dbReference type="EMBL" id="KN847318">
    <property type="protein sequence ID" value="KIW59020.1"/>
    <property type="molecule type" value="Genomic_DNA"/>
</dbReference>
<feature type="region of interest" description="Disordered" evidence="5">
    <location>
        <begin position="244"/>
        <end position="296"/>
    </location>
</feature>
<feature type="region of interest" description="Disordered" evidence="5">
    <location>
        <begin position="207"/>
        <end position="231"/>
    </location>
</feature>
<dbReference type="GO" id="GO:0071944">
    <property type="term" value="C:cell periphery"/>
    <property type="evidence" value="ECO:0007669"/>
    <property type="project" value="UniProtKB-ARBA"/>
</dbReference>
<sequence length="296" mass="30897">MSDDRCYGNKTTSSGSQLYEVSSPYICPGTESVSGNSRCCGHTGVCLANGICQSLSPPPNGTGYYIGMCTDRNFEDRDVCHNACSSLKVQDIVYNKTSGVWHCCGLTSNGDLRCENPTKIVVKAPSPADLQSQYSASSSSFTATASSTLPAEPTSTGTLPSSTSSESSGSSGLSTGAQAGIGAGVGVVAIAAIAGIIFFLLRRRRKQRTPQAKPGVGPWGSPNGYQMMAPGQTPIDQTAYAKQFAPDPTNPAAYYATPPYATQSPVPVELSPQATRPVELMETTRKENSTAAELPP</sequence>
<evidence type="ECO:0000313" key="7">
    <source>
        <dbReference type="EMBL" id="KIW59020.1"/>
    </source>
</evidence>
<comment type="subcellular location">
    <subcellularLocation>
        <location evidence="1">Membrane</location>
        <topology evidence="1">Single-pass membrane protein</topology>
    </subcellularLocation>
</comment>
<dbReference type="PANTHER" id="PTHR15549">
    <property type="entry name" value="PAIRED IMMUNOGLOBULIN-LIKE TYPE 2 RECEPTOR"/>
    <property type="match status" value="1"/>
</dbReference>
<keyword evidence="2 6" id="KW-0812">Transmembrane</keyword>
<organism evidence="7 8">
    <name type="scientific">Exophiala xenobiotica</name>
    <dbReference type="NCBI Taxonomy" id="348802"/>
    <lineage>
        <taxon>Eukaryota</taxon>
        <taxon>Fungi</taxon>
        <taxon>Dikarya</taxon>
        <taxon>Ascomycota</taxon>
        <taxon>Pezizomycotina</taxon>
        <taxon>Eurotiomycetes</taxon>
        <taxon>Chaetothyriomycetidae</taxon>
        <taxon>Chaetothyriales</taxon>
        <taxon>Herpotrichiellaceae</taxon>
        <taxon>Exophiala</taxon>
    </lineage>
</organism>
<dbReference type="InterPro" id="IPR051694">
    <property type="entry name" value="Immunoregulatory_rcpt-like"/>
</dbReference>
<dbReference type="RefSeq" id="XP_013319604.1">
    <property type="nucleotide sequence ID" value="XM_013464150.1"/>
</dbReference>
<accession>A0A0D2EW82</accession>
<name>A0A0D2EW82_9EURO</name>
<evidence type="ECO:0000256" key="3">
    <source>
        <dbReference type="ARBA" id="ARBA00022989"/>
    </source>
</evidence>
<proteinExistence type="predicted"/>
<dbReference type="OrthoDB" id="5215637at2759"/>